<name>A0A8J2SYA7_9STRA</name>
<dbReference type="AlphaFoldDB" id="A0A8J2SYA7"/>
<evidence type="ECO:0000313" key="3">
    <source>
        <dbReference type="Proteomes" id="UP000789595"/>
    </source>
</evidence>
<reference evidence="2" key="1">
    <citation type="submission" date="2021-11" db="EMBL/GenBank/DDBJ databases">
        <authorList>
            <consortium name="Genoscope - CEA"/>
            <person name="William W."/>
        </authorList>
    </citation>
    <scope>NUCLEOTIDE SEQUENCE</scope>
</reference>
<feature type="region of interest" description="Disordered" evidence="1">
    <location>
        <begin position="64"/>
        <end position="236"/>
    </location>
</feature>
<dbReference type="Proteomes" id="UP000789595">
    <property type="component" value="Unassembled WGS sequence"/>
</dbReference>
<feature type="compositionally biased region" description="Acidic residues" evidence="1">
    <location>
        <begin position="26"/>
        <end position="36"/>
    </location>
</feature>
<feature type="compositionally biased region" description="Basic and acidic residues" evidence="1">
    <location>
        <begin position="1"/>
        <end position="18"/>
    </location>
</feature>
<evidence type="ECO:0000313" key="2">
    <source>
        <dbReference type="EMBL" id="CAH0378201.1"/>
    </source>
</evidence>
<dbReference type="EMBL" id="CAKKNE010000005">
    <property type="protein sequence ID" value="CAH0378201.1"/>
    <property type="molecule type" value="Genomic_DNA"/>
</dbReference>
<keyword evidence="3" id="KW-1185">Reference proteome</keyword>
<feature type="region of interest" description="Disordered" evidence="1">
    <location>
        <begin position="1"/>
        <end position="37"/>
    </location>
</feature>
<proteinExistence type="predicted"/>
<evidence type="ECO:0000256" key="1">
    <source>
        <dbReference type="SAM" id="MobiDB-lite"/>
    </source>
</evidence>
<feature type="region of interest" description="Disordered" evidence="1">
    <location>
        <begin position="407"/>
        <end position="469"/>
    </location>
</feature>
<comment type="caution">
    <text evidence="2">The sequence shown here is derived from an EMBL/GenBank/DDBJ whole genome shotgun (WGS) entry which is preliminary data.</text>
</comment>
<sequence length="469" mass="50608">MSHKVIDLASDEEKEKAGPIDLANSSDDDDADDVDDGLQVACPKCTLLNAGDADQCVACGNQLRAAAQPSKPSRWDREDREDRANTSTWPRADGTPWSQKPKTGFRIPTRSDVDAKKKRPPPPTDCKPVAASKRAKQLQAAGALRDIEKVSFPVRPGAFADDAPPPQQKPRFESLASLPSPGSAAAAAKDAIRSTASHAAAGLRSDAERQRSAVDSWDTSKRKPLTVPPRTRPQTRSVAEMLNCPGAATVKPIRVPVPALGDDAWVLRGALGAEVRSWSKIYVPLIFCALGDVPECAAVACRADLYSSQYVSASDDIKRATAWWSRRLSKWPDWIVAVREKVIAGDAVAFEKRFLRNCKGKTAGVFNNAREYGWLPHPPARLQEAIVREAGVDGELALACLAATAKKAPASQKRGPPAPQKRAQGEVVELSDDDDELVVAPPKRQEPASQQSSDEDDFDAVFPARHAAK</sequence>
<gene>
    <name evidence="2" type="ORF">PECAL_5P27210</name>
</gene>
<feature type="compositionally biased region" description="Low complexity" evidence="1">
    <location>
        <begin position="174"/>
        <end position="197"/>
    </location>
</feature>
<organism evidence="2 3">
    <name type="scientific">Pelagomonas calceolata</name>
    <dbReference type="NCBI Taxonomy" id="35677"/>
    <lineage>
        <taxon>Eukaryota</taxon>
        <taxon>Sar</taxon>
        <taxon>Stramenopiles</taxon>
        <taxon>Ochrophyta</taxon>
        <taxon>Pelagophyceae</taxon>
        <taxon>Pelagomonadales</taxon>
        <taxon>Pelagomonadaceae</taxon>
        <taxon>Pelagomonas</taxon>
    </lineage>
</organism>
<feature type="compositionally biased region" description="Basic and acidic residues" evidence="1">
    <location>
        <begin position="73"/>
        <end position="84"/>
    </location>
</feature>
<protein>
    <submittedName>
        <fullName evidence="2">Uncharacterized protein</fullName>
    </submittedName>
</protein>
<accession>A0A8J2SYA7</accession>